<dbReference type="AlphaFoldDB" id="M0AT61"/>
<keyword evidence="5" id="KW-0521">NADP</keyword>
<dbReference type="NCBIfam" id="TIGR00227">
    <property type="entry name" value="ribD_Cterm"/>
    <property type="match status" value="1"/>
</dbReference>
<dbReference type="PANTHER" id="PTHR38011">
    <property type="entry name" value="DIHYDROFOLATE REDUCTASE FAMILY PROTEIN (AFU_ORTHOLOGUE AFUA_8G06820)"/>
    <property type="match status" value="1"/>
</dbReference>
<dbReference type="EMBL" id="AOIO01000030">
    <property type="protein sequence ID" value="ELZ00554.1"/>
    <property type="molecule type" value="Genomic_DNA"/>
</dbReference>
<dbReference type="Pfam" id="PF01872">
    <property type="entry name" value="RibD_C"/>
    <property type="match status" value="1"/>
</dbReference>
<dbReference type="PANTHER" id="PTHR38011:SF7">
    <property type="entry name" value="2,5-DIAMINO-6-RIBOSYLAMINO-4(3H)-PYRIMIDINONE 5'-PHOSPHATE REDUCTASE"/>
    <property type="match status" value="1"/>
</dbReference>
<feature type="domain" description="Bacterial bifunctional deaminase-reductase C-terminal" evidence="10">
    <location>
        <begin position="76"/>
        <end position="288"/>
    </location>
</feature>
<protein>
    <recommendedName>
        <fullName evidence="9">2,5-diamino-6-(ribosylamino)-4(3H)-pyrimidinone 5'-phosphate reductase</fullName>
        <ecNumber evidence="9">1.1.1.302</ecNumber>
    </recommendedName>
</protein>
<comment type="catalytic activity">
    <reaction evidence="8">
        <text>2,5-diamino-6-(1-D-ribitylamino)pyrimidin-4(3H)-one 5'-phosphate + NADP(+) = 2,5-diamino-6-(1-D-ribosylamino)pyrimidin-4(3H)-one 5'-phosphate + NADPH + H(+)</text>
        <dbReference type="Rhea" id="RHEA:27278"/>
        <dbReference type="ChEBI" id="CHEBI:15378"/>
        <dbReference type="ChEBI" id="CHEBI:57783"/>
        <dbReference type="ChEBI" id="CHEBI:58349"/>
        <dbReference type="ChEBI" id="CHEBI:58890"/>
        <dbReference type="ChEBI" id="CHEBI:59545"/>
        <dbReference type="EC" id="1.1.1.302"/>
    </reaction>
</comment>
<sequence>MITEHESRITDHGLRITNHGLRITNHGLQITDYNSRVHCATIGSPLVADGSPAVAAADGDGHRSFLGTPARGGRMHVVVNAATSADGKLSSRRREQVAISGEADFDRVDRLRADSDAVVVGVGTVLADDPHLTVKDDALREQRRDAGEPANPARVVVDSTGRTPLDAAVLDDAATTYVCLTESAPVEQRLDLADRAELVTAGDERVDLLRAFAALQNQGLEQLMVEGGGELIFSLFDAGLVDELSVFVGPTIIGGRDAPTLADGDGFVADFPALELANVERLDDGVLLTWRVADGAGT</sequence>
<evidence type="ECO:0000313" key="12">
    <source>
        <dbReference type="Proteomes" id="UP000011554"/>
    </source>
</evidence>
<dbReference type="eggNOG" id="arCOG01484">
    <property type="taxonomic scope" value="Archaea"/>
</dbReference>
<comment type="catalytic activity">
    <reaction evidence="7">
        <text>2,5-diamino-6-(1-D-ribitylamino)pyrimidin-4(3H)-one 5'-phosphate + NAD(+) = 2,5-diamino-6-(1-D-ribosylamino)pyrimidin-4(3H)-one 5'-phosphate + NADH + H(+)</text>
        <dbReference type="Rhea" id="RHEA:27274"/>
        <dbReference type="ChEBI" id="CHEBI:15378"/>
        <dbReference type="ChEBI" id="CHEBI:57540"/>
        <dbReference type="ChEBI" id="CHEBI:57945"/>
        <dbReference type="ChEBI" id="CHEBI:58890"/>
        <dbReference type="ChEBI" id="CHEBI:59545"/>
        <dbReference type="EC" id="1.1.1.302"/>
    </reaction>
</comment>
<evidence type="ECO:0000256" key="1">
    <source>
        <dbReference type="ARBA" id="ARBA00005104"/>
    </source>
</evidence>
<dbReference type="Proteomes" id="UP000011554">
    <property type="component" value="Unassembled WGS sequence"/>
</dbReference>
<evidence type="ECO:0000256" key="5">
    <source>
        <dbReference type="ARBA" id="ARBA00022857"/>
    </source>
</evidence>
<evidence type="ECO:0000256" key="6">
    <source>
        <dbReference type="ARBA" id="ARBA00023002"/>
    </source>
</evidence>
<accession>M0AT61</accession>
<gene>
    <name evidence="11" type="ORF">C481_12959</name>
</gene>
<comment type="pathway">
    <text evidence="1">Cofactor biosynthesis; riboflavin biosynthesis.</text>
</comment>
<evidence type="ECO:0000256" key="2">
    <source>
        <dbReference type="ARBA" id="ARBA00009723"/>
    </source>
</evidence>
<evidence type="ECO:0000256" key="9">
    <source>
        <dbReference type="NCBIfam" id="TIGR01508"/>
    </source>
</evidence>
<comment type="caution">
    <text evidence="11">The sequence shown here is derived from an EMBL/GenBank/DDBJ whole genome shotgun (WGS) entry which is preliminary data.</text>
</comment>
<dbReference type="InterPro" id="IPR006401">
    <property type="entry name" value="Rib_reduct_arc"/>
</dbReference>
<dbReference type="PATRIC" id="fig|29540.5.peg.2626"/>
<dbReference type="GO" id="GO:0050661">
    <property type="term" value="F:NADP binding"/>
    <property type="evidence" value="ECO:0007669"/>
    <property type="project" value="InterPro"/>
</dbReference>
<comment type="similarity">
    <text evidence="2">Belongs to the HTP reductase family.</text>
</comment>
<evidence type="ECO:0000256" key="7">
    <source>
        <dbReference type="ARBA" id="ARBA00047550"/>
    </source>
</evidence>
<evidence type="ECO:0000259" key="10">
    <source>
        <dbReference type="Pfam" id="PF01872"/>
    </source>
</evidence>
<evidence type="ECO:0000256" key="8">
    <source>
        <dbReference type="ARBA" id="ARBA00049020"/>
    </source>
</evidence>
<dbReference type="STRING" id="29540.C481_12959"/>
<reference evidence="11 12" key="1">
    <citation type="journal article" date="2014" name="PLoS Genet.">
        <title>Phylogenetically driven sequencing of extremely halophilic archaea reveals strategies for static and dynamic osmo-response.</title>
        <authorList>
            <person name="Becker E.A."/>
            <person name="Seitzer P.M."/>
            <person name="Tritt A."/>
            <person name="Larsen D."/>
            <person name="Krusor M."/>
            <person name="Yao A.I."/>
            <person name="Wu D."/>
            <person name="Madern D."/>
            <person name="Eisen J.A."/>
            <person name="Darling A.E."/>
            <person name="Facciotti M.T."/>
        </authorList>
    </citation>
    <scope>NUCLEOTIDE SEQUENCE [LARGE SCALE GENOMIC DNA]</scope>
    <source>
        <strain evidence="11 12">DSM 12278</strain>
    </source>
</reference>
<dbReference type="UniPathway" id="UPA00275"/>
<dbReference type="SUPFAM" id="SSF53597">
    <property type="entry name" value="Dihydrofolate reductase-like"/>
    <property type="match status" value="1"/>
</dbReference>
<dbReference type="GO" id="GO:0009231">
    <property type="term" value="P:riboflavin biosynthetic process"/>
    <property type="evidence" value="ECO:0007669"/>
    <property type="project" value="UniProtKB-UniPathway"/>
</dbReference>
<evidence type="ECO:0000256" key="3">
    <source>
        <dbReference type="ARBA" id="ARBA00011738"/>
    </source>
</evidence>
<evidence type="ECO:0000313" key="11">
    <source>
        <dbReference type="EMBL" id="ELZ00554.1"/>
    </source>
</evidence>
<evidence type="ECO:0000256" key="4">
    <source>
        <dbReference type="ARBA" id="ARBA00022619"/>
    </source>
</evidence>
<name>M0AT61_NATA1</name>
<dbReference type="InterPro" id="IPR024072">
    <property type="entry name" value="DHFR-like_dom_sf"/>
</dbReference>
<proteinExistence type="inferred from homology"/>
<keyword evidence="4" id="KW-0686">Riboflavin biosynthesis</keyword>
<keyword evidence="12" id="KW-1185">Reference proteome</keyword>
<dbReference type="InterPro" id="IPR050765">
    <property type="entry name" value="Riboflavin_Biosynth_HTPR"/>
</dbReference>
<comment type="subunit">
    <text evidence="3">Homodimer.</text>
</comment>
<dbReference type="InterPro" id="IPR002734">
    <property type="entry name" value="RibDG_C"/>
</dbReference>
<keyword evidence="6 11" id="KW-0560">Oxidoreductase</keyword>
<dbReference type="InterPro" id="IPR011549">
    <property type="entry name" value="RibD_C"/>
</dbReference>
<dbReference type="EC" id="1.1.1.302" evidence="9"/>
<dbReference type="NCBIfam" id="TIGR01508">
    <property type="entry name" value="rib_reduct_arch"/>
    <property type="match status" value="1"/>
</dbReference>
<dbReference type="Gene3D" id="3.40.430.10">
    <property type="entry name" value="Dihydrofolate Reductase, subunit A"/>
    <property type="match status" value="1"/>
</dbReference>
<organism evidence="11 12">
    <name type="scientific">Natrialba asiatica (strain ATCC 700177 / DSM 12278 / JCM 9576 / FERM P-10747 / NBRC 102637 / 172P1)</name>
    <dbReference type="NCBI Taxonomy" id="29540"/>
    <lineage>
        <taxon>Archaea</taxon>
        <taxon>Methanobacteriati</taxon>
        <taxon>Methanobacteriota</taxon>
        <taxon>Stenosarchaea group</taxon>
        <taxon>Halobacteria</taxon>
        <taxon>Halobacteriales</taxon>
        <taxon>Natrialbaceae</taxon>
        <taxon>Natrialba</taxon>
    </lineage>
</organism>
<dbReference type="GO" id="GO:0008703">
    <property type="term" value="F:5-amino-6-(5-phosphoribosylamino)uracil reductase activity"/>
    <property type="evidence" value="ECO:0007669"/>
    <property type="project" value="InterPro"/>
</dbReference>